<feature type="transmembrane region" description="Helical" evidence="7">
    <location>
        <begin position="77"/>
        <end position="95"/>
    </location>
</feature>
<evidence type="ECO:0000256" key="2">
    <source>
        <dbReference type="ARBA" id="ARBA00022448"/>
    </source>
</evidence>
<dbReference type="AlphaFoldDB" id="A0A2N0D045"/>
<dbReference type="InterPro" id="IPR011701">
    <property type="entry name" value="MFS"/>
</dbReference>
<feature type="transmembrane region" description="Helical" evidence="7">
    <location>
        <begin position="107"/>
        <end position="128"/>
    </location>
</feature>
<dbReference type="InterPro" id="IPR050171">
    <property type="entry name" value="MFS_Transporters"/>
</dbReference>
<feature type="transmembrane region" description="Helical" evidence="7">
    <location>
        <begin position="208"/>
        <end position="227"/>
    </location>
</feature>
<evidence type="ECO:0000256" key="1">
    <source>
        <dbReference type="ARBA" id="ARBA00004651"/>
    </source>
</evidence>
<evidence type="ECO:0000259" key="9">
    <source>
        <dbReference type="PROSITE" id="PS50850"/>
    </source>
</evidence>
<accession>A0A2N0D045</accession>
<comment type="subcellular location">
    <subcellularLocation>
        <location evidence="1">Cell membrane</location>
        <topology evidence="1">Multi-pass membrane protein</topology>
    </subcellularLocation>
</comment>
<dbReference type="GO" id="GO:0022857">
    <property type="term" value="F:transmembrane transporter activity"/>
    <property type="evidence" value="ECO:0007669"/>
    <property type="project" value="InterPro"/>
</dbReference>
<dbReference type="InterPro" id="IPR036259">
    <property type="entry name" value="MFS_trans_sf"/>
</dbReference>
<name>A0A2N0D045_RHISU</name>
<feature type="transmembrane region" description="Helical" evidence="7">
    <location>
        <begin position="140"/>
        <end position="161"/>
    </location>
</feature>
<evidence type="ECO:0000256" key="6">
    <source>
        <dbReference type="ARBA" id="ARBA00023136"/>
    </source>
</evidence>
<sequence length="404" mass="41223">MRRKVLGRKASFLTSVAVVAHTIWTSAAPALTYPLYAQEWHLTTFTTTAIFAVYPVFVVIMLVGFGNVSDYIGRREAMLLGLAASLTGTVIFALAPDVNWIFIGRAFMGVGVGLSAGPSAAAVVEFSAPGRAAQAGSATAAAQAFGMIGAALAGGALIEYAPLPTHLNFVVLAVVLGALTAATWMLPNHTASRPAGPWRPKLPAIPNGLFATFVTATAAVTASYVLGAMTLSLGAQVARDVIASQNALVNGGTIALFAISSAVATVPARGHKPSRVLLAGGAIAIVSSALLAAAALLHSLAFYTVAQIGSGMAYSLLLLGGLSLINEAAPVTHRGATLSALFLVAYLAQAVVALLLGKVATWISLASAVDIGVASVTTLALITLLLDVVRNATARRRARNASSR</sequence>
<dbReference type="PANTHER" id="PTHR23517">
    <property type="entry name" value="RESISTANCE PROTEIN MDTM, PUTATIVE-RELATED-RELATED"/>
    <property type="match status" value="1"/>
</dbReference>
<keyword evidence="4 7" id="KW-0812">Transmembrane</keyword>
<dbReference type="SUPFAM" id="SSF103473">
    <property type="entry name" value="MFS general substrate transporter"/>
    <property type="match status" value="1"/>
</dbReference>
<feature type="transmembrane region" description="Helical" evidence="7">
    <location>
        <begin position="247"/>
        <end position="264"/>
    </location>
</feature>
<dbReference type="PROSITE" id="PS50850">
    <property type="entry name" value="MFS"/>
    <property type="match status" value="1"/>
</dbReference>
<gene>
    <name evidence="10" type="ORF">CWR43_32480</name>
</gene>
<organism evidence="10 11">
    <name type="scientific">Rhizobium sullae</name>
    <name type="common">Rhizobium hedysari</name>
    <dbReference type="NCBI Taxonomy" id="50338"/>
    <lineage>
        <taxon>Bacteria</taxon>
        <taxon>Pseudomonadati</taxon>
        <taxon>Pseudomonadota</taxon>
        <taxon>Alphaproteobacteria</taxon>
        <taxon>Hyphomicrobiales</taxon>
        <taxon>Rhizobiaceae</taxon>
        <taxon>Rhizobium/Agrobacterium group</taxon>
        <taxon>Rhizobium</taxon>
    </lineage>
</organism>
<evidence type="ECO:0000256" key="7">
    <source>
        <dbReference type="SAM" id="Phobius"/>
    </source>
</evidence>
<evidence type="ECO:0000313" key="11">
    <source>
        <dbReference type="Proteomes" id="UP000232164"/>
    </source>
</evidence>
<feature type="transmembrane region" description="Helical" evidence="7">
    <location>
        <begin position="362"/>
        <end position="389"/>
    </location>
</feature>
<feature type="transmembrane region" description="Helical" evidence="7">
    <location>
        <begin position="337"/>
        <end position="356"/>
    </location>
</feature>
<dbReference type="GO" id="GO:0005886">
    <property type="term" value="C:plasma membrane"/>
    <property type="evidence" value="ECO:0007669"/>
    <property type="project" value="UniProtKB-SubCell"/>
</dbReference>
<proteinExistence type="predicted"/>
<keyword evidence="8" id="KW-0732">Signal</keyword>
<reference evidence="10 11" key="2">
    <citation type="submission" date="2017-12" db="EMBL/GenBank/DDBJ databases">
        <title>Genome sequence of Rhizobium sullae HCNT1 isolated from Sulla coronaria nodules and featuring peculiar denitrification phenotypes.</title>
        <authorList>
            <person name="De Diego-Diaz B."/>
            <person name="Treu L."/>
            <person name="Campanaro S."/>
            <person name="Da Silva Duarte V."/>
            <person name="Basaglia M."/>
            <person name="Favaro L."/>
            <person name="Casella S."/>
            <person name="Squartini A."/>
        </authorList>
    </citation>
    <scope>NUCLEOTIDE SEQUENCE [LARGE SCALE GENOMIC DNA]</scope>
    <source>
        <strain evidence="10 11">HCNT1</strain>
    </source>
</reference>
<keyword evidence="2" id="KW-0813">Transport</keyword>
<reference evidence="10 11" key="1">
    <citation type="submission" date="2017-11" db="EMBL/GenBank/DDBJ databases">
        <authorList>
            <person name="Han C.G."/>
        </authorList>
    </citation>
    <scope>NUCLEOTIDE SEQUENCE [LARGE SCALE GENOMIC DNA]</scope>
    <source>
        <strain evidence="10 11">HCNT1</strain>
    </source>
</reference>
<evidence type="ECO:0000256" key="5">
    <source>
        <dbReference type="ARBA" id="ARBA00022989"/>
    </source>
</evidence>
<dbReference type="Pfam" id="PF07690">
    <property type="entry name" value="MFS_1"/>
    <property type="match status" value="1"/>
</dbReference>
<dbReference type="RefSeq" id="WP_100773051.1">
    <property type="nucleotide sequence ID" value="NZ_PIQN01000028.1"/>
</dbReference>
<protein>
    <recommendedName>
        <fullName evidence="9">Major facilitator superfamily (MFS) profile domain-containing protein</fullName>
    </recommendedName>
</protein>
<feature type="transmembrane region" description="Helical" evidence="7">
    <location>
        <begin position="42"/>
        <end position="65"/>
    </location>
</feature>
<dbReference type="Proteomes" id="UP000232164">
    <property type="component" value="Unassembled WGS sequence"/>
</dbReference>
<evidence type="ECO:0000256" key="3">
    <source>
        <dbReference type="ARBA" id="ARBA00022475"/>
    </source>
</evidence>
<comment type="caution">
    <text evidence="10">The sequence shown here is derived from an EMBL/GenBank/DDBJ whole genome shotgun (WGS) entry which is preliminary data.</text>
</comment>
<dbReference type="Gene3D" id="1.20.1250.20">
    <property type="entry name" value="MFS general substrate transporter like domains"/>
    <property type="match status" value="1"/>
</dbReference>
<feature type="transmembrane region" description="Helical" evidence="7">
    <location>
        <begin position="302"/>
        <end position="325"/>
    </location>
</feature>
<keyword evidence="6 7" id="KW-0472">Membrane</keyword>
<dbReference type="InterPro" id="IPR020846">
    <property type="entry name" value="MFS_dom"/>
</dbReference>
<keyword evidence="3" id="KW-1003">Cell membrane</keyword>
<evidence type="ECO:0000313" key="10">
    <source>
        <dbReference type="EMBL" id="PKA39493.1"/>
    </source>
</evidence>
<feature type="chain" id="PRO_5014993941" description="Major facilitator superfamily (MFS) profile domain-containing protein" evidence="8">
    <location>
        <begin position="21"/>
        <end position="404"/>
    </location>
</feature>
<evidence type="ECO:0000256" key="8">
    <source>
        <dbReference type="SAM" id="SignalP"/>
    </source>
</evidence>
<dbReference type="EMBL" id="PIQN01000028">
    <property type="protein sequence ID" value="PKA39493.1"/>
    <property type="molecule type" value="Genomic_DNA"/>
</dbReference>
<feature type="transmembrane region" description="Helical" evidence="7">
    <location>
        <begin position="167"/>
        <end position="187"/>
    </location>
</feature>
<evidence type="ECO:0000256" key="4">
    <source>
        <dbReference type="ARBA" id="ARBA00022692"/>
    </source>
</evidence>
<keyword evidence="5 7" id="KW-1133">Transmembrane helix</keyword>
<feature type="transmembrane region" description="Helical" evidence="7">
    <location>
        <begin position="276"/>
        <end position="296"/>
    </location>
</feature>
<feature type="signal peptide" evidence="8">
    <location>
        <begin position="1"/>
        <end position="20"/>
    </location>
</feature>
<feature type="domain" description="Major facilitator superfamily (MFS) profile" evidence="9">
    <location>
        <begin position="1"/>
        <end position="395"/>
    </location>
</feature>